<protein>
    <recommendedName>
        <fullName evidence="7">Peptidase S54 rhomboid domain-containing protein</fullName>
    </recommendedName>
</protein>
<dbReference type="Pfam" id="PF01694">
    <property type="entry name" value="Rhomboid"/>
    <property type="match status" value="1"/>
</dbReference>
<evidence type="ECO:0000259" key="7">
    <source>
        <dbReference type="Pfam" id="PF01694"/>
    </source>
</evidence>
<feature type="transmembrane region" description="Helical" evidence="6">
    <location>
        <begin position="271"/>
        <end position="289"/>
    </location>
</feature>
<evidence type="ECO:0000256" key="3">
    <source>
        <dbReference type="ARBA" id="ARBA00022692"/>
    </source>
</evidence>
<keyword evidence="5 6" id="KW-0472">Membrane</keyword>
<evidence type="ECO:0000256" key="6">
    <source>
        <dbReference type="SAM" id="Phobius"/>
    </source>
</evidence>
<reference evidence="8 9" key="1">
    <citation type="submission" date="2024-03" db="EMBL/GenBank/DDBJ databases">
        <title>The genome assembly and annotation of the cricket Gryllus longicercus Weissman &amp; Gray.</title>
        <authorList>
            <person name="Szrajer S."/>
            <person name="Gray D."/>
            <person name="Ylla G."/>
        </authorList>
    </citation>
    <scope>NUCLEOTIDE SEQUENCE [LARGE SCALE GENOMIC DNA]</scope>
    <source>
        <strain evidence="8">DAG 2021-001</strain>
        <tissue evidence="8">Whole body minus gut</tissue>
    </source>
</reference>
<accession>A0AAN9VVY8</accession>
<dbReference type="FunFam" id="1.20.1540.10:FF:000050">
    <property type="entry name" value="Rhomboid-like protein"/>
    <property type="match status" value="1"/>
</dbReference>
<sequence length="297" mass="31644">MAVATAGVGARVPDVLVGLIARRDPEAATPEHQRLTGDVGVGPWLAAGAGAGARAPLADERTPSGRSWLARLPYFIVIVSALEVCVFLWGGARTQMALLYNPHRRLELWRFFSYMLLHADPLHLALNVAIQLVLATPLEYEQGHLRTGLVYLGGGIAGSLGTSMMEPELYIVGASAGVYALLISQLSNILLNFGTIRYKVYRTVAVVVLALTDIAFSLHHHYTFGNECPRVGLAAHCSGAVAGFLLGLVLFRGEAAKPENAAWMRACRWAAAALLSAGLTAAVVCNMLLPPAPPRTT</sequence>
<feature type="domain" description="Peptidase S54 rhomboid" evidence="7">
    <location>
        <begin position="107"/>
        <end position="252"/>
    </location>
</feature>
<feature type="transmembrane region" description="Helical" evidence="6">
    <location>
        <begin position="169"/>
        <end position="193"/>
    </location>
</feature>
<dbReference type="EMBL" id="JAZDUA010000080">
    <property type="protein sequence ID" value="KAK7869075.1"/>
    <property type="molecule type" value="Genomic_DNA"/>
</dbReference>
<keyword evidence="9" id="KW-1185">Reference proteome</keyword>
<evidence type="ECO:0000256" key="2">
    <source>
        <dbReference type="ARBA" id="ARBA00009045"/>
    </source>
</evidence>
<evidence type="ECO:0000313" key="9">
    <source>
        <dbReference type="Proteomes" id="UP001378592"/>
    </source>
</evidence>
<dbReference type="GO" id="GO:0016020">
    <property type="term" value="C:membrane"/>
    <property type="evidence" value="ECO:0007669"/>
    <property type="project" value="UniProtKB-SubCell"/>
</dbReference>
<proteinExistence type="inferred from homology"/>
<dbReference type="Proteomes" id="UP001378592">
    <property type="component" value="Unassembled WGS sequence"/>
</dbReference>
<dbReference type="InterPro" id="IPR035952">
    <property type="entry name" value="Rhomboid-like_sf"/>
</dbReference>
<dbReference type="GO" id="GO:0004252">
    <property type="term" value="F:serine-type endopeptidase activity"/>
    <property type="evidence" value="ECO:0007669"/>
    <property type="project" value="InterPro"/>
</dbReference>
<feature type="transmembrane region" description="Helical" evidence="6">
    <location>
        <begin position="72"/>
        <end position="90"/>
    </location>
</feature>
<feature type="transmembrane region" description="Helical" evidence="6">
    <location>
        <begin position="200"/>
        <end position="219"/>
    </location>
</feature>
<evidence type="ECO:0000313" key="8">
    <source>
        <dbReference type="EMBL" id="KAK7869075.1"/>
    </source>
</evidence>
<dbReference type="PANTHER" id="PTHR45840">
    <property type="entry name" value="RHOMBOID-RELATED PROTEIN"/>
    <property type="match status" value="1"/>
</dbReference>
<comment type="similarity">
    <text evidence="2">Belongs to the peptidase S54 family.</text>
</comment>
<keyword evidence="3 6" id="KW-0812">Transmembrane</keyword>
<organism evidence="8 9">
    <name type="scientific">Gryllus longicercus</name>
    <dbReference type="NCBI Taxonomy" id="2509291"/>
    <lineage>
        <taxon>Eukaryota</taxon>
        <taxon>Metazoa</taxon>
        <taxon>Ecdysozoa</taxon>
        <taxon>Arthropoda</taxon>
        <taxon>Hexapoda</taxon>
        <taxon>Insecta</taxon>
        <taxon>Pterygota</taxon>
        <taxon>Neoptera</taxon>
        <taxon>Polyneoptera</taxon>
        <taxon>Orthoptera</taxon>
        <taxon>Ensifera</taxon>
        <taxon>Gryllidea</taxon>
        <taxon>Grylloidea</taxon>
        <taxon>Gryllidae</taxon>
        <taxon>Gryllinae</taxon>
        <taxon>Gryllus</taxon>
    </lineage>
</organism>
<dbReference type="InterPro" id="IPR051739">
    <property type="entry name" value="Rhomboid_IM_Serine_Proteases"/>
</dbReference>
<dbReference type="SUPFAM" id="SSF144091">
    <property type="entry name" value="Rhomboid-like"/>
    <property type="match status" value="1"/>
</dbReference>
<feature type="transmembrane region" description="Helical" evidence="6">
    <location>
        <begin position="111"/>
        <end position="134"/>
    </location>
</feature>
<evidence type="ECO:0000256" key="4">
    <source>
        <dbReference type="ARBA" id="ARBA00022989"/>
    </source>
</evidence>
<dbReference type="Gene3D" id="1.20.1540.10">
    <property type="entry name" value="Rhomboid-like"/>
    <property type="match status" value="1"/>
</dbReference>
<evidence type="ECO:0000256" key="5">
    <source>
        <dbReference type="ARBA" id="ARBA00023136"/>
    </source>
</evidence>
<comment type="subcellular location">
    <subcellularLocation>
        <location evidence="1">Membrane</location>
        <topology evidence="1">Multi-pass membrane protein</topology>
    </subcellularLocation>
</comment>
<name>A0AAN9VVY8_9ORTH</name>
<comment type="caution">
    <text evidence="8">The sequence shown here is derived from an EMBL/GenBank/DDBJ whole genome shotgun (WGS) entry which is preliminary data.</text>
</comment>
<dbReference type="InterPro" id="IPR022764">
    <property type="entry name" value="Peptidase_S54_rhomboid_dom"/>
</dbReference>
<gene>
    <name evidence="8" type="ORF">R5R35_000794</name>
</gene>
<dbReference type="PANTHER" id="PTHR45840:SF10">
    <property type="entry name" value="RHOMBOID PROTEASE"/>
    <property type="match status" value="1"/>
</dbReference>
<dbReference type="AlphaFoldDB" id="A0AAN9VVY8"/>
<keyword evidence="4 6" id="KW-1133">Transmembrane helix</keyword>
<evidence type="ECO:0000256" key="1">
    <source>
        <dbReference type="ARBA" id="ARBA00004141"/>
    </source>
</evidence>
<feature type="transmembrane region" description="Helical" evidence="6">
    <location>
        <begin position="231"/>
        <end position="251"/>
    </location>
</feature>